<comment type="function">
    <text evidence="1">VSG forms a coat on the surface of the parasite. The trypanosome evades the immune response of the host by expressing a series of antigenically distinct VSGs from an estimated 1000 VSG genes.</text>
</comment>
<dbReference type="GO" id="GO:0005886">
    <property type="term" value="C:plasma membrane"/>
    <property type="evidence" value="ECO:0007669"/>
    <property type="project" value="UniProtKB-SubCell"/>
</dbReference>
<comment type="subcellular location">
    <subcellularLocation>
        <location evidence="2">Cell membrane</location>
        <topology evidence="2">Lipid-anchor</topology>
        <topology evidence="2">GPI-anchor</topology>
    </subcellularLocation>
</comment>
<protein>
    <submittedName>
        <fullName evidence="13">Variant surface glycoprotein</fullName>
    </submittedName>
</protein>
<dbReference type="GO" id="GO:0098552">
    <property type="term" value="C:side of membrane"/>
    <property type="evidence" value="ECO:0007669"/>
    <property type="project" value="UniProtKB-KW"/>
</dbReference>
<dbReference type="Pfam" id="PF13206">
    <property type="entry name" value="VSG_B"/>
    <property type="match status" value="1"/>
</dbReference>
<dbReference type="VEuPathDB" id="TriTrypDB:Tb927.8.130"/>
<evidence type="ECO:0000256" key="2">
    <source>
        <dbReference type="ARBA" id="ARBA00004609"/>
    </source>
</evidence>
<keyword evidence="10" id="KW-1133">Transmembrane helix</keyword>
<keyword evidence="4" id="KW-0336">GPI-anchor</keyword>
<evidence type="ECO:0000259" key="11">
    <source>
        <dbReference type="Pfam" id="PF10659"/>
    </source>
</evidence>
<keyword evidence="6 10" id="KW-0472">Membrane</keyword>
<feature type="compositionally biased region" description="Polar residues" evidence="9">
    <location>
        <begin position="64"/>
        <end position="76"/>
    </location>
</feature>
<evidence type="ECO:0000259" key="12">
    <source>
        <dbReference type="Pfam" id="PF13206"/>
    </source>
</evidence>
<keyword evidence="7" id="KW-0325">Glycoprotein</keyword>
<evidence type="ECO:0000256" key="7">
    <source>
        <dbReference type="ARBA" id="ARBA00023180"/>
    </source>
</evidence>
<accession>A0A1V0FYJ0</accession>
<reference evidence="13" key="1">
    <citation type="submission" date="2016-12" db="EMBL/GenBank/DDBJ databases">
        <title>Extending the VSGnome of Trypanosoma brucei strain TREU927.</title>
        <authorList>
            <person name="Cross G.A."/>
        </authorList>
    </citation>
    <scope>NUCLEOTIDE SEQUENCE</scope>
    <source>
        <strain evidence="13">Tb927.99.1566</strain>
    </source>
</reference>
<keyword evidence="8" id="KW-0449">Lipoprotein</keyword>
<feature type="transmembrane region" description="Helical" evidence="10">
    <location>
        <begin position="380"/>
        <end position="397"/>
    </location>
</feature>
<evidence type="ECO:0000256" key="6">
    <source>
        <dbReference type="ARBA" id="ARBA00023136"/>
    </source>
</evidence>
<keyword evidence="5" id="KW-0732">Signal</keyword>
<dbReference type="EMBL" id="KY404572">
    <property type="protein sequence ID" value="ARB50823.1"/>
    <property type="molecule type" value="Genomic_DNA"/>
</dbReference>
<evidence type="ECO:0000256" key="9">
    <source>
        <dbReference type="SAM" id="MobiDB-lite"/>
    </source>
</evidence>
<evidence type="ECO:0000256" key="8">
    <source>
        <dbReference type="ARBA" id="ARBA00023288"/>
    </source>
</evidence>
<sequence>MAAGKRTQRGLHELAAEAAEAVTDYETTTGASIQNIKQRISHELKQALNGEQNEPSSGKAYTAKITTSSGRTTDCADSSAGESLKKDILCLCMPDDTQSKKTCGDAGTPSPGVNRAGSATETNAQQLLTKCDNYAKPILTAETIEKALAGFRHALKSHKQGIKDALVLGNVHNDGQCGGADSTACIDYTAVVQPKASSEDNDIKWYKHMVAAQALLKTLEAAKVATTATDQRLKDLKKTARRIYATLKVSEPAPIPLISQLPRIDPLELKKKCEQFHNKSTECKEKGCKWNGTDETTDTCEVDETKVTTETNTAAGAEGAAKEGGTATGCAGHFNDKDKCEKMNDGKEKPVCAWKKGGEGDKDKEELRCRNGSVLVNEKLALSVVVVFMSLVAYYNFKNSKKYC</sequence>
<evidence type="ECO:0000256" key="1">
    <source>
        <dbReference type="ARBA" id="ARBA00002523"/>
    </source>
</evidence>
<name>A0A1V0FYJ0_9TRYP</name>
<evidence type="ECO:0000256" key="10">
    <source>
        <dbReference type="SAM" id="Phobius"/>
    </source>
</evidence>
<dbReference type="AlphaFoldDB" id="A0A1V0FYJ0"/>
<proteinExistence type="predicted"/>
<dbReference type="VEuPathDB" id="TriTrypDB:Tb427_000251000"/>
<keyword evidence="3" id="KW-1003">Cell membrane</keyword>
<feature type="domain" description="Trypanosome variant surface glycoprotein B-type N-terminal" evidence="12">
    <location>
        <begin position="3"/>
        <end position="234"/>
    </location>
</feature>
<feature type="domain" description="Trypanosome variant surface glycoprotein C-terminal" evidence="11">
    <location>
        <begin position="273"/>
        <end position="392"/>
    </location>
</feature>
<feature type="region of interest" description="Disordered" evidence="9">
    <location>
        <begin position="50"/>
        <end position="77"/>
    </location>
</feature>
<organism evidence="13">
    <name type="scientific">Trypanosoma brucei</name>
    <dbReference type="NCBI Taxonomy" id="5691"/>
    <lineage>
        <taxon>Eukaryota</taxon>
        <taxon>Discoba</taxon>
        <taxon>Euglenozoa</taxon>
        <taxon>Kinetoplastea</taxon>
        <taxon>Metakinetoplastina</taxon>
        <taxon>Trypanosomatida</taxon>
        <taxon>Trypanosomatidae</taxon>
        <taxon>Trypanosoma</taxon>
    </lineage>
</organism>
<dbReference type="Pfam" id="PF10659">
    <property type="entry name" value="Trypan_glycop_C"/>
    <property type="match status" value="1"/>
</dbReference>
<dbReference type="InterPro" id="IPR025932">
    <property type="entry name" value="Trypano_VSG_B_N_dom"/>
</dbReference>
<evidence type="ECO:0000313" key="13">
    <source>
        <dbReference type="EMBL" id="ARB50823.1"/>
    </source>
</evidence>
<evidence type="ECO:0000256" key="5">
    <source>
        <dbReference type="ARBA" id="ARBA00022729"/>
    </source>
</evidence>
<keyword evidence="10" id="KW-0812">Transmembrane</keyword>
<evidence type="ECO:0000256" key="4">
    <source>
        <dbReference type="ARBA" id="ARBA00022622"/>
    </source>
</evidence>
<evidence type="ECO:0000256" key="3">
    <source>
        <dbReference type="ARBA" id="ARBA00022475"/>
    </source>
</evidence>
<dbReference type="InterPro" id="IPR019609">
    <property type="entry name" value="Variant_surf_glycoprt_trypan_C"/>
</dbReference>